<dbReference type="InterPro" id="IPR029058">
    <property type="entry name" value="AB_hydrolase_fold"/>
</dbReference>
<keyword evidence="5" id="KW-1185">Reference proteome</keyword>
<evidence type="ECO:0000256" key="2">
    <source>
        <dbReference type="SAM" id="SignalP"/>
    </source>
</evidence>
<keyword evidence="2" id="KW-0732">Signal</keyword>
<dbReference type="Proteomes" id="UP001315278">
    <property type="component" value="Unassembled WGS sequence"/>
</dbReference>
<feature type="chain" id="PRO_5047094298" evidence="2">
    <location>
        <begin position="23"/>
        <end position="328"/>
    </location>
</feature>
<dbReference type="GO" id="GO:0016787">
    <property type="term" value="F:hydrolase activity"/>
    <property type="evidence" value="ECO:0007669"/>
    <property type="project" value="UniProtKB-KW"/>
</dbReference>
<dbReference type="EMBL" id="JAFCJH010000053">
    <property type="protein sequence ID" value="MBR0800406.1"/>
    <property type="molecule type" value="Genomic_DNA"/>
</dbReference>
<evidence type="ECO:0000256" key="1">
    <source>
        <dbReference type="ARBA" id="ARBA00022801"/>
    </source>
</evidence>
<reference evidence="5" key="1">
    <citation type="journal article" date="2021" name="ISME J.">
        <title>Evolutionary origin and ecological implication of a unique nif island in free-living Bradyrhizobium lineages.</title>
        <authorList>
            <person name="Tao J."/>
        </authorList>
    </citation>
    <scope>NUCLEOTIDE SEQUENCE [LARGE SCALE GENOMIC DNA]</scope>
    <source>
        <strain evidence="5">SZCCT0434</strain>
    </source>
</reference>
<feature type="domain" description="Dienelactone hydrolase" evidence="3">
    <location>
        <begin position="71"/>
        <end position="256"/>
    </location>
</feature>
<organism evidence="4 5">
    <name type="scientific">Bradyrhizobium jicamae</name>
    <dbReference type="NCBI Taxonomy" id="280332"/>
    <lineage>
        <taxon>Bacteria</taxon>
        <taxon>Pseudomonadati</taxon>
        <taxon>Pseudomonadota</taxon>
        <taxon>Alphaproteobacteria</taxon>
        <taxon>Hyphomicrobiales</taxon>
        <taxon>Nitrobacteraceae</taxon>
        <taxon>Bradyrhizobium</taxon>
    </lineage>
</organism>
<keyword evidence="1 4" id="KW-0378">Hydrolase</keyword>
<dbReference type="PANTHER" id="PTHR22946">
    <property type="entry name" value="DIENELACTONE HYDROLASE DOMAIN-CONTAINING PROTEIN-RELATED"/>
    <property type="match status" value="1"/>
</dbReference>
<dbReference type="PANTHER" id="PTHR22946:SF9">
    <property type="entry name" value="POLYKETIDE TRANSFERASE AF380"/>
    <property type="match status" value="1"/>
</dbReference>
<evidence type="ECO:0000313" key="5">
    <source>
        <dbReference type="Proteomes" id="UP001315278"/>
    </source>
</evidence>
<dbReference type="Gene3D" id="3.40.50.1820">
    <property type="entry name" value="alpha/beta hydrolase"/>
    <property type="match status" value="1"/>
</dbReference>
<name>A0ABS5FUA8_9BRAD</name>
<protein>
    <submittedName>
        <fullName evidence="4">Dienelactone hydrolase family protein</fullName>
    </submittedName>
</protein>
<dbReference type="InterPro" id="IPR002925">
    <property type="entry name" value="Dienelactn_hydro"/>
</dbReference>
<gene>
    <name evidence="4" type="ORF">JQ615_34055</name>
</gene>
<comment type="caution">
    <text evidence="4">The sequence shown here is derived from an EMBL/GenBank/DDBJ whole genome shotgun (WGS) entry which is preliminary data.</text>
</comment>
<proteinExistence type="predicted"/>
<feature type="signal peptide" evidence="2">
    <location>
        <begin position="1"/>
        <end position="22"/>
    </location>
</feature>
<dbReference type="RefSeq" id="WP_212494801.1">
    <property type="nucleotide sequence ID" value="NZ_JAFCJH010000053.1"/>
</dbReference>
<evidence type="ECO:0000259" key="3">
    <source>
        <dbReference type="Pfam" id="PF01738"/>
    </source>
</evidence>
<dbReference type="Pfam" id="PF01738">
    <property type="entry name" value="DLH"/>
    <property type="match status" value="1"/>
</dbReference>
<sequence length="328" mass="35643">MKGMCRIVATVVVIGVSPAAHSAEVGLGDFAARTELLPIQTLTLTDQQFLTGDANAKPTTITGQLRIAQGKGRLPVVVLQHGSGGFAPNIEYWSRELNAAGISTFALDGFSARGLTEVNSNQALLGRLNFILDIYRSLDVLAAHPRVDPQRIALMGFSRGGQATLYASLKRFQRMWNKSGVEFVAYVPFYPDCMTTFVDDTDIEKRPVRIFGGTPDDYNPLSRCKPYVERLKAAGHDVEVTEYPNASHAFDNPLGAQPAAVFPTYESARNCRIEEGPGGVLVNLETRQPFSYKDACVAHGPHLGHDPVATEAATTAVKSFLRTAFKLD</sequence>
<dbReference type="SUPFAM" id="SSF53474">
    <property type="entry name" value="alpha/beta-Hydrolases"/>
    <property type="match status" value="1"/>
</dbReference>
<evidence type="ECO:0000313" key="4">
    <source>
        <dbReference type="EMBL" id="MBR0800406.1"/>
    </source>
</evidence>
<accession>A0ABS5FUA8</accession>
<dbReference type="InterPro" id="IPR050261">
    <property type="entry name" value="FrsA_esterase"/>
</dbReference>